<name>A0AAV4Y973_CAEEX</name>
<sequence length="109" mass="12779">MVCSVGRLPSLKQQRAQLLIMYDRYSGPPLGRWKEDEGENRSQKSNACAFLRHFILEFCITNDIGEKHIAVTRQFEEGSTVSLKYNSLFRSLRFRFETYVPMFSRFKSS</sequence>
<accession>A0AAV4Y973</accession>
<dbReference type="AlphaFoldDB" id="A0AAV4Y973"/>
<proteinExistence type="predicted"/>
<keyword evidence="2" id="KW-1185">Reference proteome</keyword>
<evidence type="ECO:0000313" key="1">
    <source>
        <dbReference type="EMBL" id="GIZ02740.1"/>
    </source>
</evidence>
<reference evidence="1 2" key="1">
    <citation type="submission" date="2021-06" db="EMBL/GenBank/DDBJ databases">
        <title>Caerostris extrusa draft genome.</title>
        <authorList>
            <person name="Kono N."/>
            <person name="Arakawa K."/>
        </authorList>
    </citation>
    <scope>NUCLEOTIDE SEQUENCE [LARGE SCALE GENOMIC DNA]</scope>
</reference>
<evidence type="ECO:0000313" key="2">
    <source>
        <dbReference type="Proteomes" id="UP001054945"/>
    </source>
</evidence>
<comment type="caution">
    <text evidence="1">The sequence shown here is derived from an EMBL/GenBank/DDBJ whole genome shotgun (WGS) entry which is preliminary data.</text>
</comment>
<protein>
    <submittedName>
        <fullName evidence="1">Uncharacterized protein</fullName>
    </submittedName>
</protein>
<gene>
    <name evidence="1" type="ORF">CEXT_5261</name>
</gene>
<organism evidence="1 2">
    <name type="scientific">Caerostris extrusa</name>
    <name type="common">Bark spider</name>
    <name type="synonym">Caerostris bankana</name>
    <dbReference type="NCBI Taxonomy" id="172846"/>
    <lineage>
        <taxon>Eukaryota</taxon>
        <taxon>Metazoa</taxon>
        <taxon>Ecdysozoa</taxon>
        <taxon>Arthropoda</taxon>
        <taxon>Chelicerata</taxon>
        <taxon>Arachnida</taxon>
        <taxon>Araneae</taxon>
        <taxon>Araneomorphae</taxon>
        <taxon>Entelegynae</taxon>
        <taxon>Araneoidea</taxon>
        <taxon>Araneidae</taxon>
        <taxon>Caerostris</taxon>
    </lineage>
</organism>
<dbReference type="EMBL" id="BPLR01018849">
    <property type="protein sequence ID" value="GIZ02740.1"/>
    <property type="molecule type" value="Genomic_DNA"/>
</dbReference>
<dbReference type="Proteomes" id="UP001054945">
    <property type="component" value="Unassembled WGS sequence"/>
</dbReference>